<proteinExistence type="predicted"/>
<sequence>MTQRKSVLQNKPVLCLPESTVASSSTRRHTTSRASPLLHVPLLFFTYTDIFTCLSSSSRAQTTSRASLLHVHRHLHVPLFFFTCTDNFTCLSSSSRA</sequence>
<accession>A0AAE1NS68</accession>
<keyword evidence="2" id="KW-1185">Reference proteome</keyword>
<name>A0AAE1NS68_9EUCA</name>
<organism evidence="1 2">
    <name type="scientific">Petrolisthes manimaculis</name>
    <dbReference type="NCBI Taxonomy" id="1843537"/>
    <lineage>
        <taxon>Eukaryota</taxon>
        <taxon>Metazoa</taxon>
        <taxon>Ecdysozoa</taxon>
        <taxon>Arthropoda</taxon>
        <taxon>Crustacea</taxon>
        <taxon>Multicrustacea</taxon>
        <taxon>Malacostraca</taxon>
        <taxon>Eumalacostraca</taxon>
        <taxon>Eucarida</taxon>
        <taxon>Decapoda</taxon>
        <taxon>Pleocyemata</taxon>
        <taxon>Anomura</taxon>
        <taxon>Galatheoidea</taxon>
        <taxon>Porcellanidae</taxon>
        <taxon>Petrolisthes</taxon>
    </lineage>
</organism>
<evidence type="ECO:0000313" key="1">
    <source>
        <dbReference type="EMBL" id="KAK4294220.1"/>
    </source>
</evidence>
<evidence type="ECO:0000313" key="2">
    <source>
        <dbReference type="Proteomes" id="UP001292094"/>
    </source>
</evidence>
<dbReference type="AlphaFoldDB" id="A0AAE1NS68"/>
<gene>
    <name evidence="1" type="ORF">Pmani_033137</name>
</gene>
<dbReference type="Proteomes" id="UP001292094">
    <property type="component" value="Unassembled WGS sequence"/>
</dbReference>
<protein>
    <submittedName>
        <fullName evidence="1">Uncharacterized protein</fullName>
    </submittedName>
</protein>
<reference evidence="1" key="1">
    <citation type="submission" date="2023-11" db="EMBL/GenBank/DDBJ databases">
        <title>Genome assemblies of two species of porcelain crab, Petrolisthes cinctipes and Petrolisthes manimaculis (Anomura: Porcellanidae).</title>
        <authorList>
            <person name="Angst P."/>
        </authorList>
    </citation>
    <scope>NUCLEOTIDE SEQUENCE</scope>
    <source>
        <strain evidence="1">PB745_02</strain>
        <tissue evidence="1">Gill</tissue>
    </source>
</reference>
<dbReference type="EMBL" id="JAWZYT010004336">
    <property type="protein sequence ID" value="KAK4294220.1"/>
    <property type="molecule type" value="Genomic_DNA"/>
</dbReference>
<comment type="caution">
    <text evidence="1">The sequence shown here is derived from an EMBL/GenBank/DDBJ whole genome shotgun (WGS) entry which is preliminary data.</text>
</comment>